<dbReference type="GO" id="GO:0070971">
    <property type="term" value="C:endoplasmic reticulum exit site"/>
    <property type="evidence" value="ECO:0007669"/>
    <property type="project" value="UniProtKB-ARBA"/>
</dbReference>
<organism evidence="10 11">
    <name type="scientific">Elaeis guineensis var. tenera</name>
    <name type="common">Oil palm</name>
    <dbReference type="NCBI Taxonomy" id="51953"/>
    <lineage>
        <taxon>Eukaryota</taxon>
        <taxon>Viridiplantae</taxon>
        <taxon>Streptophyta</taxon>
        <taxon>Embryophyta</taxon>
        <taxon>Tracheophyta</taxon>
        <taxon>Spermatophyta</taxon>
        <taxon>Magnoliopsida</taxon>
        <taxon>Liliopsida</taxon>
        <taxon>Arecaceae</taxon>
        <taxon>Arecoideae</taxon>
        <taxon>Cocoseae</taxon>
        <taxon>Elaeidinae</taxon>
        <taxon>Elaeis</taxon>
    </lineage>
</organism>
<evidence type="ECO:0000313" key="10">
    <source>
        <dbReference type="Proteomes" id="UP000504607"/>
    </source>
</evidence>
<keyword evidence="6" id="KW-0653">Protein transport</keyword>
<dbReference type="GO" id="GO:0016192">
    <property type="term" value="P:vesicle-mediated transport"/>
    <property type="evidence" value="ECO:0007669"/>
    <property type="project" value="UniProtKB-KW"/>
</dbReference>
<dbReference type="OrthoDB" id="8918678at2759"/>
<evidence type="ECO:0000259" key="9">
    <source>
        <dbReference type="Pfam" id="PF12932"/>
    </source>
</evidence>
<feature type="compositionally biased region" description="Polar residues" evidence="7">
    <location>
        <begin position="1337"/>
        <end position="1360"/>
    </location>
</feature>
<evidence type="ECO:0000313" key="11">
    <source>
        <dbReference type="RefSeq" id="XP_010934956.1"/>
    </source>
</evidence>
<feature type="compositionally biased region" description="Polar residues" evidence="7">
    <location>
        <begin position="92"/>
        <end position="106"/>
    </location>
</feature>
<evidence type="ECO:0000256" key="3">
    <source>
        <dbReference type="ARBA" id="ARBA00022448"/>
    </source>
</evidence>
<gene>
    <name evidence="11 12" type="primary">LOC105054979</name>
</gene>
<feature type="compositionally biased region" description="Polar residues" evidence="7">
    <location>
        <begin position="1088"/>
        <end position="1105"/>
    </location>
</feature>
<dbReference type="InterPro" id="IPR024340">
    <property type="entry name" value="Sec16_CCD"/>
</dbReference>
<evidence type="ECO:0000313" key="12">
    <source>
        <dbReference type="RefSeq" id="XP_019709692.1"/>
    </source>
</evidence>
<feature type="compositionally biased region" description="Low complexity" evidence="7">
    <location>
        <begin position="1305"/>
        <end position="1325"/>
    </location>
</feature>
<evidence type="ECO:0000256" key="1">
    <source>
        <dbReference type="ARBA" id="ARBA00004240"/>
    </source>
</evidence>
<evidence type="ECO:0000256" key="6">
    <source>
        <dbReference type="RuleBase" id="RU364101"/>
    </source>
</evidence>
<dbReference type="GO" id="GO:0070973">
    <property type="term" value="P:protein localization to endoplasmic reticulum exit site"/>
    <property type="evidence" value="ECO:0007669"/>
    <property type="project" value="TreeGrafter"/>
</dbReference>
<dbReference type="Pfam" id="PF12931">
    <property type="entry name" value="TPR_Sec16"/>
    <property type="match status" value="1"/>
</dbReference>
<feature type="region of interest" description="Disordered" evidence="7">
    <location>
        <begin position="47"/>
        <end position="127"/>
    </location>
</feature>
<evidence type="ECO:0000256" key="2">
    <source>
        <dbReference type="ARBA" id="ARBA00005927"/>
    </source>
</evidence>
<reference evidence="11 12" key="1">
    <citation type="submission" date="2025-04" db="UniProtKB">
        <authorList>
            <consortium name="RefSeq"/>
        </authorList>
    </citation>
    <scope>IDENTIFICATION</scope>
</reference>
<dbReference type="FunFam" id="1.25.40.1030:FF:000005">
    <property type="entry name" value="Protein transport protein sec16"/>
    <property type="match status" value="1"/>
</dbReference>
<feature type="domain" description="Sec16 central conserved" evidence="9">
    <location>
        <begin position="542"/>
        <end position="666"/>
    </location>
</feature>
<feature type="compositionally biased region" description="Basic and acidic residues" evidence="7">
    <location>
        <begin position="66"/>
        <end position="85"/>
    </location>
</feature>
<dbReference type="InterPro" id="IPR024298">
    <property type="entry name" value="Sec16_Sec23-bd"/>
</dbReference>
<feature type="region of interest" description="Disordered" evidence="7">
    <location>
        <begin position="385"/>
        <end position="428"/>
    </location>
</feature>
<dbReference type="CDD" id="cd09233">
    <property type="entry name" value="ACE1-Sec16-like"/>
    <property type="match status" value="1"/>
</dbReference>
<name>A0A6I9S0D1_ELAGV</name>
<dbReference type="RefSeq" id="XP_010934956.1">
    <property type="nucleotide sequence ID" value="XM_010936654.3"/>
</dbReference>
<proteinExistence type="inferred from homology"/>
<dbReference type="RefSeq" id="XP_019709692.1">
    <property type="nucleotide sequence ID" value="XM_019854133.2"/>
</dbReference>
<dbReference type="KEGG" id="egu:105054979"/>
<feature type="region of interest" description="Disordered" evidence="7">
    <location>
        <begin position="1064"/>
        <end position="1111"/>
    </location>
</feature>
<comment type="similarity">
    <text evidence="2 6">Belongs to the SEC16 family.</text>
</comment>
<dbReference type="PANTHER" id="PTHR13402:SF6">
    <property type="entry name" value="SECRETORY 16, ISOFORM I"/>
    <property type="match status" value="1"/>
</dbReference>
<dbReference type="GeneID" id="105054979"/>
<keyword evidence="5 6" id="KW-0931">ER-Golgi transport</keyword>
<keyword evidence="6" id="KW-0472">Membrane</keyword>
<dbReference type="Proteomes" id="UP000504607">
    <property type="component" value="Chromosome 12"/>
</dbReference>
<feature type="domain" description="Sec16 Sec23-binding" evidence="8">
    <location>
        <begin position="728"/>
        <end position="1012"/>
    </location>
</feature>
<dbReference type="Pfam" id="PF12932">
    <property type="entry name" value="Sec16"/>
    <property type="match status" value="1"/>
</dbReference>
<feature type="compositionally biased region" description="Low complexity" evidence="7">
    <location>
        <begin position="1190"/>
        <end position="1202"/>
    </location>
</feature>
<keyword evidence="10" id="KW-1185">Reference proteome</keyword>
<keyword evidence="6" id="KW-0333">Golgi apparatus</keyword>
<evidence type="ECO:0000256" key="7">
    <source>
        <dbReference type="SAM" id="MobiDB-lite"/>
    </source>
</evidence>
<keyword evidence="3 6" id="KW-0813">Transport</keyword>
<dbReference type="Gene3D" id="1.25.40.1030">
    <property type="match status" value="1"/>
</dbReference>
<feature type="compositionally biased region" description="Polar residues" evidence="7">
    <location>
        <begin position="1374"/>
        <end position="1391"/>
    </location>
</feature>
<evidence type="ECO:0000259" key="8">
    <source>
        <dbReference type="Pfam" id="PF12931"/>
    </source>
</evidence>
<dbReference type="GO" id="GO:0015031">
    <property type="term" value="P:protein transport"/>
    <property type="evidence" value="ECO:0007669"/>
    <property type="project" value="UniProtKB-KW"/>
</dbReference>
<feature type="compositionally biased region" description="Polar residues" evidence="7">
    <location>
        <begin position="1247"/>
        <end position="1256"/>
    </location>
</feature>
<keyword evidence="4 6" id="KW-0256">Endoplasmic reticulum</keyword>
<dbReference type="PANTHER" id="PTHR13402">
    <property type="entry name" value="RGPR-RELATED"/>
    <property type="match status" value="1"/>
</dbReference>
<sequence length="1414" mass="153763">MASPPPFQAEDQTDEDFFDKLVDDEFMIDGSRSKATDMARDLSNLSLGDVGTSLEDSGDAGFACEVEDRQENRTLESSEASKKDDLDAEGSMPSNSSNDKVAQLESSAEPAMEFCSQGSSTMKSGGLKGTTVKEVQWSAFSVNSQQLDNGGFEPYLDFSMVGADGSSNKLKSDADLNTSFIGNTVENLNTYVGSSEQQDTQFYGSGDEQITETNGAHYWESLYPGWKYDPSTGQWYQVDGYDASMTRQMSSYNTANEAKVSFEDKALPVVDGSISERSDVSYLQQSAQSVLETIAEDSTLSSVSNWNQASQVSTEYPPNMVFDPQYPGWYYDTNTQQWYTLETYTQTTQMASTTVQDEVSQHVHSSAGFSEQNQTLYDEVGQSEQYAVESQGSQDFGGDWNSSTSNYVQQSMWQPEPTANSKQVGGFPGNQQLNSFYSSMGHAGSQTDQQIGFKTFEPIINHNDGRSNGMAGSQSFVPAERAYQFNQPKVEQSLQSHLSNSYYGTQNSIGYSQQPFQGANASYSQFSASPHEGRSSAGRPAHALVTFGFGGKLIIMKDVNSFGTKLDYGSQGTAVGTVSIMNLAEVIMDRTDASSTINGGAFDYFRALCQQSFPGPLVGGNAATKDINKWIDERIASCESLGMDFQKEELLRLLLSLLKISYQHYGKLRSPFGSDPSLEETDGPEMAVTKLFASTKRNSVRLREYGSFIHCMQNLPSEGQIRATAVEVQNLLVSGRRKEALQCAQEGQLWGPALVLAAQLGEKFYVDTVKKMAHHQFISGSPLRTLCLLIAGQPADVFSAGSSSSSLYAAANIYQQPAETQASGMLDDWEENLAIITANRTKDDELVIIHLGDCLWKERGEVTAAHTCYLVAEANFESYSDSARLCLIGSDHWKCPRTYASPEAIQRTELYEYSKVLGNSQFVLLPFQPYKLIYAYMLADMGKVPESLRYCQASLKLLKNSGRTPEVEMWKLLFSSLEERLKTHQQGGYSTNLAPGKLVGKFITSLDRSLHRMMGAPPVPLPPMPQGSVNDKEIYSGAPKVANSQSTMAMSSLIPSASVEAMSEWTSDSGRKSMHNRSISEPDFGRSPKQNSSKDAGSDGPQSKVSVAEGSRFGRIGSSLLQKTMGWVSRSHRQAKLGEQNKFYYDQKLKRWVEEGAEPPAEEAALPPPPTAASVQNGMPDYNINNAFRSSESLAVSGSSEVKSSAPTEHSSGIPPIPPTQNQFSARSRMGVRSRYVDTFNKGGGALTNSFQSPSAPSLKPAAGAKFFIPTAPATSDEPKTEAIAEDSQEATIHEEPSVSVLNDASFSSASSSSSSPSMQRFPSMDHITPGKKGSGATFQSGNGPLSRTRAASWSGSHTDAFNPKVAETKPTGDGQTVPSFFMPNNTSHTRSSSSSSVQLNGGSLGDDLHEVEL</sequence>
<evidence type="ECO:0000256" key="4">
    <source>
        <dbReference type="ARBA" id="ARBA00022824"/>
    </source>
</evidence>
<evidence type="ECO:0000256" key="5">
    <source>
        <dbReference type="ARBA" id="ARBA00022892"/>
    </source>
</evidence>
<dbReference type="GO" id="GO:0007030">
    <property type="term" value="P:Golgi organization"/>
    <property type="evidence" value="ECO:0007669"/>
    <property type="project" value="TreeGrafter"/>
</dbReference>
<accession>A0A6I9S0D1</accession>
<dbReference type="GO" id="GO:0000139">
    <property type="term" value="C:Golgi membrane"/>
    <property type="evidence" value="ECO:0007669"/>
    <property type="project" value="UniProtKB-SubCell"/>
</dbReference>
<dbReference type="GO" id="GO:0012507">
    <property type="term" value="C:ER to Golgi transport vesicle membrane"/>
    <property type="evidence" value="ECO:0007669"/>
    <property type="project" value="TreeGrafter"/>
</dbReference>
<feature type="region of interest" description="Disordered" evidence="7">
    <location>
        <begin position="1157"/>
        <end position="1414"/>
    </location>
</feature>
<protein>
    <recommendedName>
        <fullName evidence="6">Protein transport protein sec16</fullName>
    </recommendedName>
</protein>
<comment type="subcellular location">
    <subcellularLocation>
        <location evidence="1">Endoplasmic reticulum</location>
    </subcellularLocation>
    <subcellularLocation>
        <location evidence="6">Golgi apparatus membrane</location>
    </subcellularLocation>
</comment>